<dbReference type="GeneID" id="9670902"/>
<dbReference type="Proteomes" id="UP000005206">
    <property type="component" value="Chromosome 4"/>
</dbReference>
<dbReference type="HOGENOM" id="CLU_1845623_0_0_1"/>
<dbReference type="PROSITE" id="PS00028">
    <property type="entry name" value="ZINC_FINGER_C2H2_1"/>
    <property type="match status" value="1"/>
</dbReference>
<keyword evidence="1" id="KW-0862">Zinc</keyword>
<sequence>MAMKSFAVDDWDQLREILRHVPLYHPFWRVHESLGEEIWEGEWDTSIIPQVPLAEFDVDLLPLQQWIEGDGSAQLGCPECSMLFTNTGQLVQHRRDCHNLLYPRHPTEQAHADQDAINQGCWDSRHPNGKRPHETSQKS</sequence>
<evidence type="ECO:0000256" key="2">
    <source>
        <dbReference type="SAM" id="MobiDB-lite"/>
    </source>
</evidence>
<feature type="domain" description="C2H2-type" evidence="3">
    <location>
        <begin position="75"/>
        <end position="103"/>
    </location>
</feature>
<dbReference type="InParanoid" id="C7YNZ9"/>
<feature type="region of interest" description="Disordered" evidence="2">
    <location>
        <begin position="119"/>
        <end position="139"/>
    </location>
</feature>
<keyword evidence="5" id="KW-1185">Reference proteome</keyword>
<dbReference type="OMA" id="IDAWITN"/>
<keyword evidence="1" id="KW-0479">Metal-binding</keyword>
<protein>
    <recommendedName>
        <fullName evidence="3">C2H2-type domain-containing protein</fullName>
    </recommendedName>
</protein>
<dbReference type="AlphaFoldDB" id="C7YNZ9"/>
<organism evidence="4 5">
    <name type="scientific">Fusarium vanettenii (strain ATCC MYA-4622 / CBS 123669 / FGSC 9596 / NRRL 45880 / 77-13-4)</name>
    <name type="common">Fusarium solani subsp. pisi</name>
    <dbReference type="NCBI Taxonomy" id="660122"/>
    <lineage>
        <taxon>Eukaryota</taxon>
        <taxon>Fungi</taxon>
        <taxon>Dikarya</taxon>
        <taxon>Ascomycota</taxon>
        <taxon>Pezizomycotina</taxon>
        <taxon>Sordariomycetes</taxon>
        <taxon>Hypocreomycetidae</taxon>
        <taxon>Hypocreales</taxon>
        <taxon>Nectriaceae</taxon>
        <taxon>Fusarium</taxon>
        <taxon>Fusarium solani species complex</taxon>
        <taxon>Fusarium vanettenii</taxon>
    </lineage>
</organism>
<name>C7YNZ9_FUSV7</name>
<evidence type="ECO:0000313" key="4">
    <source>
        <dbReference type="EMBL" id="EEU46201.1"/>
    </source>
</evidence>
<evidence type="ECO:0000313" key="5">
    <source>
        <dbReference type="Proteomes" id="UP000005206"/>
    </source>
</evidence>
<accession>C7YNZ9</accession>
<evidence type="ECO:0000259" key="3">
    <source>
        <dbReference type="PROSITE" id="PS50157"/>
    </source>
</evidence>
<dbReference type="KEGG" id="nhe:NECHADRAFT_79482"/>
<dbReference type="EMBL" id="GG698898">
    <property type="protein sequence ID" value="EEU46201.1"/>
    <property type="molecule type" value="Genomic_DNA"/>
</dbReference>
<keyword evidence="1" id="KW-0863">Zinc-finger</keyword>
<dbReference type="RefSeq" id="XP_003051914.1">
    <property type="nucleotide sequence ID" value="XM_003051868.1"/>
</dbReference>
<gene>
    <name evidence="4" type="ORF">NECHADRAFT_79482</name>
</gene>
<dbReference type="PROSITE" id="PS50157">
    <property type="entry name" value="ZINC_FINGER_C2H2_2"/>
    <property type="match status" value="1"/>
</dbReference>
<dbReference type="GO" id="GO:0008270">
    <property type="term" value="F:zinc ion binding"/>
    <property type="evidence" value="ECO:0007669"/>
    <property type="project" value="UniProtKB-KW"/>
</dbReference>
<reference evidence="4 5" key="1">
    <citation type="journal article" date="2009" name="PLoS Genet.">
        <title>The genome of Nectria haematococca: contribution of supernumerary chromosomes to gene expansion.</title>
        <authorList>
            <person name="Coleman J.J."/>
            <person name="Rounsley S.D."/>
            <person name="Rodriguez-Carres M."/>
            <person name="Kuo A."/>
            <person name="Wasmann C.C."/>
            <person name="Grimwood J."/>
            <person name="Schmutz J."/>
            <person name="Taga M."/>
            <person name="White G.J."/>
            <person name="Zhou S."/>
            <person name="Schwartz D.C."/>
            <person name="Freitag M."/>
            <person name="Ma L.J."/>
            <person name="Danchin E.G."/>
            <person name="Henrissat B."/>
            <person name="Coutinho P.M."/>
            <person name="Nelson D.R."/>
            <person name="Straney D."/>
            <person name="Napoli C.A."/>
            <person name="Barker B.M."/>
            <person name="Gribskov M."/>
            <person name="Rep M."/>
            <person name="Kroken S."/>
            <person name="Molnar I."/>
            <person name="Rensing C."/>
            <person name="Kennell J.C."/>
            <person name="Zamora J."/>
            <person name="Farman M.L."/>
            <person name="Selker E.U."/>
            <person name="Salamov A."/>
            <person name="Shapiro H."/>
            <person name="Pangilinan J."/>
            <person name="Lindquist E."/>
            <person name="Lamers C."/>
            <person name="Grigoriev I.V."/>
            <person name="Geiser D.M."/>
            <person name="Covert S.F."/>
            <person name="Temporini E."/>
            <person name="Vanetten H.D."/>
        </authorList>
    </citation>
    <scope>NUCLEOTIDE SEQUENCE [LARGE SCALE GENOMIC DNA]</scope>
    <source>
        <strain evidence="5">ATCC MYA-4622 / CBS 123669 / FGSC 9596 / NRRL 45880 / 77-13-4</strain>
    </source>
</reference>
<dbReference type="OrthoDB" id="5102926at2759"/>
<proteinExistence type="predicted"/>
<dbReference type="InterPro" id="IPR013087">
    <property type="entry name" value="Znf_C2H2_type"/>
</dbReference>
<feature type="compositionally biased region" description="Basic and acidic residues" evidence="2">
    <location>
        <begin position="123"/>
        <end position="139"/>
    </location>
</feature>
<dbReference type="VEuPathDB" id="FungiDB:NECHADRAFT_79482"/>
<evidence type="ECO:0000256" key="1">
    <source>
        <dbReference type="PROSITE-ProRule" id="PRU00042"/>
    </source>
</evidence>